<evidence type="ECO:0000256" key="1">
    <source>
        <dbReference type="SAM" id="MobiDB-lite"/>
    </source>
</evidence>
<dbReference type="Proteomes" id="UP000807825">
    <property type="component" value="Unassembled WGS sequence"/>
</dbReference>
<name>A0A9D6Z846_9BACT</name>
<protein>
    <submittedName>
        <fullName evidence="3">Uncharacterized protein</fullName>
    </submittedName>
</protein>
<feature type="transmembrane region" description="Helical" evidence="2">
    <location>
        <begin position="12"/>
        <end position="30"/>
    </location>
</feature>
<feature type="transmembrane region" description="Helical" evidence="2">
    <location>
        <begin position="50"/>
        <end position="72"/>
    </location>
</feature>
<reference evidence="3" key="1">
    <citation type="submission" date="2020-07" db="EMBL/GenBank/DDBJ databases">
        <title>Huge and variable diversity of episymbiotic CPR bacteria and DPANN archaea in groundwater ecosystems.</title>
        <authorList>
            <person name="He C.Y."/>
            <person name="Keren R."/>
            <person name="Whittaker M."/>
            <person name="Farag I.F."/>
            <person name="Doudna J."/>
            <person name="Cate J.H.D."/>
            <person name="Banfield J.F."/>
        </authorList>
    </citation>
    <scope>NUCLEOTIDE SEQUENCE</scope>
    <source>
        <strain evidence="3">NC_groundwater_1664_Pr3_B-0.1um_52_9</strain>
    </source>
</reference>
<accession>A0A9D6Z846</accession>
<evidence type="ECO:0000313" key="3">
    <source>
        <dbReference type="EMBL" id="MBI5251731.1"/>
    </source>
</evidence>
<keyword evidence="2" id="KW-1133">Transmembrane helix</keyword>
<keyword evidence="2" id="KW-0812">Transmembrane</keyword>
<dbReference type="AlphaFoldDB" id="A0A9D6Z846"/>
<organism evidence="3 4">
    <name type="scientific">Desulfomonile tiedjei</name>
    <dbReference type="NCBI Taxonomy" id="2358"/>
    <lineage>
        <taxon>Bacteria</taxon>
        <taxon>Pseudomonadati</taxon>
        <taxon>Thermodesulfobacteriota</taxon>
        <taxon>Desulfomonilia</taxon>
        <taxon>Desulfomonilales</taxon>
        <taxon>Desulfomonilaceae</taxon>
        <taxon>Desulfomonile</taxon>
    </lineage>
</organism>
<proteinExistence type="predicted"/>
<keyword evidence="2" id="KW-0472">Membrane</keyword>
<sequence>MNDRSQKPGPSMSRKIIKSIVAIAIFIFLYDLLPETGRLWIDWFYGKNELFSPSLIVRLGAIFLLLALGYLLGHFGRVSKDDAGMESMDQKHESPRKERT</sequence>
<comment type="caution">
    <text evidence="3">The sequence shown here is derived from an EMBL/GenBank/DDBJ whole genome shotgun (WGS) entry which is preliminary data.</text>
</comment>
<gene>
    <name evidence="3" type="ORF">HY912_19740</name>
</gene>
<evidence type="ECO:0000313" key="4">
    <source>
        <dbReference type="Proteomes" id="UP000807825"/>
    </source>
</evidence>
<dbReference type="EMBL" id="JACRDE010000515">
    <property type="protein sequence ID" value="MBI5251731.1"/>
    <property type="molecule type" value="Genomic_DNA"/>
</dbReference>
<feature type="region of interest" description="Disordered" evidence="1">
    <location>
        <begin position="80"/>
        <end position="100"/>
    </location>
</feature>
<evidence type="ECO:0000256" key="2">
    <source>
        <dbReference type="SAM" id="Phobius"/>
    </source>
</evidence>